<keyword evidence="3" id="KW-1134">Transmembrane beta strand</keyword>
<keyword evidence="5" id="KW-0732">Signal</keyword>
<comment type="caution">
    <text evidence="13">The sequence shown here is derived from an EMBL/GenBank/DDBJ whole genome shotgun (WGS) entry which is preliminary data.</text>
</comment>
<dbReference type="EMBL" id="JADIMR010000028">
    <property type="protein sequence ID" value="MBO8446495.1"/>
    <property type="molecule type" value="Genomic_DNA"/>
</dbReference>
<evidence type="ECO:0000256" key="3">
    <source>
        <dbReference type="ARBA" id="ARBA00022452"/>
    </source>
</evidence>
<organism evidence="13 14">
    <name type="scientific">Candidatus Enterocola intestinipullorum</name>
    <dbReference type="NCBI Taxonomy" id="2840783"/>
    <lineage>
        <taxon>Bacteria</taxon>
        <taxon>Pseudomonadati</taxon>
        <taxon>Bacteroidota</taxon>
        <taxon>Bacteroidia</taxon>
        <taxon>Bacteroidales</taxon>
        <taxon>Candidatus Enterocola</taxon>
    </lineage>
</organism>
<gene>
    <name evidence="13" type="ORF">IAC32_01955</name>
</gene>
<keyword evidence="6 10" id="KW-0798">TonB box</keyword>
<dbReference type="InterPro" id="IPR036942">
    <property type="entry name" value="Beta-barrel_TonB_sf"/>
</dbReference>
<evidence type="ECO:0000259" key="12">
    <source>
        <dbReference type="Pfam" id="PF07715"/>
    </source>
</evidence>
<feature type="domain" description="TonB-dependent receptor-like beta-barrel" evidence="11">
    <location>
        <begin position="197"/>
        <end position="638"/>
    </location>
</feature>
<protein>
    <submittedName>
        <fullName evidence="13">TonB-dependent receptor</fullName>
    </submittedName>
</protein>
<feature type="domain" description="TonB-dependent receptor plug" evidence="12">
    <location>
        <begin position="44"/>
        <end position="131"/>
    </location>
</feature>
<evidence type="ECO:0000256" key="9">
    <source>
        <dbReference type="ARBA" id="ARBA00023237"/>
    </source>
</evidence>
<dbReference type="SUPFAM" id="SSF56935">
    <property type="entry name" value="Porins"/>
    <property type="match status" value="1"/>
</dbReference>
<keyword evidence="4" id="KW-0812">Transmembrane</keyword>
<dbReference type="InterPro" id="IPR037066">
    <property type="entry name" value="Plug_dom_sf"/>
</dbReference>
<dbReference type="PANTHER" id="PTHR30069">
    <property type="entry name" value="TONB-DEPENDENT OUTER MEMBRANE RECEPTOR"/>
    <property type="match status" value="1"/>
</dbReference>
<dbReference type="InterPro" id="IPR012910">
    <property type="entry name" value="Plug_dom"/>
</dbReference>
<dbReference type="PANTHER" id="PTHR30069:SF29">
    <property type="entry name" value="HEMOGLOBIN AND HEMOGLOBIN-HAPTOGLOBIN-BINDING PROTEIN 1-RELATED"/>
    <property type="match status" value="1"/>
</dbReference>
<keyword evidence="8 13" id="KW-0675">Receptor</keyword>
<evidence type="ECO:0000256" key="10">
    <source>
        <dbReference type="RuleBase" id="RU003357"/>
    </source>
</evidence>
<dbReference type="InterPro" id="IPR000531">
    <property type="entry name" value="Beta-barrel_TonB"/>
</dbReference>
<keyword evidence="7 10" id="KW-0472">Membrane</keyword>
<keyword evidence="2" id="KW-0813">Transport</keyword>
<evidence type="ECO:0000259" key="11">
    <source>
        <dbReference type="Pfam" id="PF00593"/>
    </source>
</evidence>
<evidence type="ECO:0000256" key="8">
    <source>
        <dbReference type="ARBA" id="ARBA00023170"/>
    </source>
</evidence>
<reference evidence="13" key="2">
    <citation type="journal article" date="2021" name="PeerJ">
        <title>Extensive microbial diversity within the chicken gut microbiome revealed by metagenomics and culture.</title>
        <authorList>
            <person name="Gilroy R."/>
            <person name="Ravi A."/>
            <person name="Getino M."/>
            <person name="Pursley I."/>
            <person name="Horton D.L."/>
            <person name="Alikhan N.F."/>
            <person name="Baker D."/>
            <person name="Gharbi K."/>
            <person name="Hall N."/>
            <person name="Watson M."/>
            <person name="Adriaenssens E.M."/>
            <person name="Foster-Nyarko E."/>
            <person name="Jarju S."/>
            <person name="Secka A."/>
            <person name="Antonio M."/>
            <person name="Oren A."/>
            <person name="Chaudhuri R.R."/>
            <person name="La Ragione R."/>
            <person name="Hildebrand F."/>
            <person name="Pallen M.J."/>
        </authorList>
    </citation>
    <scope>NUCLEOTIDE SEQUENCE</scope>
    <source>
        <strain evidence="13">D3-1215</strain>
    </source>
</reference>
<dbReference type="GO" id="GO:0009279">
    <property type="term" value="C:cell outer membrane"/>
    <property type="evidence" value="ECO:0007669"/>
    <property type="project" value="UniProtKB-SubCell"/>
</dbReference>
<keyword evidence="9" id="KW-0998">Cell outer membrane</keyword>
<dbReference type="AlphaFoldDB" id="A0A9D9EHJ0"/>
<evidence type="ECO:0000256" key="5">
    <source>
        <dbReference type="ARBA" id="ARBA00022729"/>
    </source>
</evidence>
<evidence type="ECO:0000256" key="4">
    <source>
        <dbReference type="ARBA" id="ARBA00022692"/>
    </source>
</evidence>
<evidence type="ECO:0000256" key="7">
    <source>
        <dbReference type="ARBA" id="ARBA00023136"/>
    </source>
</evidence>
<name>A0A9D9EHJ0_9BACT</name>
<dbReference type="GO" id="GO:0044718">
    <property type="term" value="P:siderophore transmembrane transport"/>
    <property type="evidence" value="ECO:0007669"/>
    <property type="project" value="TreeGrafter"/>
</dbReference>
<comment type="subcellular location">
    <subcellularLocation>
        <location evidence="1">Cell outer membrane</location>
        <topology evidence="1">Multi-pass membrane protein</topology>
    </subcellularLocation>
</comment>
<dbReference type="Gene3D" id="2.40.170.20">
    <property type="entry name" value="TonB-dependent receptor, beta-barrel domain"/>
    <property type="match status" value="1"/>
</dbReference>
<evidence type="ECO:0000256" key="6">
    <source>
        <dbReference type="ARBA" id="ARBA00023077"/>
    </source>
</evidence>
<dbReference type="InterPro" id="IPR039426">
    <property type="entry name" value="TonB-dep_rcpt-like"/>
</dbReference>
<evidence type="ECO:0000313" key="13">
    <source>
        <dbReference type="EMBL" id="MBO8446495.1"/>
    </source>
</evidence>
<comment type="similarity">
    <text evidence="10">Belongs to the TonB-dependent receptor family.</text>
</comment>
<accession>A0A9D9EHJ0</accession>
<evidence type="ECO:0000313" key="14">
    <source>
        <dbReference type="Proteomes" id="UP000823637"/>
    </source>
</evidence>
<dbReference type="GO" id="GO:0015344">
    <property type="term" value="F:siderophore uptake transmembrane transporter activity"/>
    <property type="evidence" value="ECO:0007669"/>
    <property type="project" value="TreeGrafter"/>
</dbReference>
<dbReference type="Gene3D" id="2.170.130.10">
    <property type="entry name" value="TonB-dependent receptor, plug domain"/>
    <property type="match status" value="1"/>
</dbReference>
<reference evidence="13" key="1">
    <citation type="submission" date="2020-10" db="EMBL/GenBank/DDBJ databases">
        <authorList>
            <person name="Gilroy R."/>
        </authorList>
    </citation>
    <scope>NUCLEOTIDE SEQUENCE</scope>
    <source>
        <strain evidence="13">D3-1215</strain>
    </source>
</reference>
<evidence type="ECO:0000256" key="1">
    <source>
        <dbReference type="ARBA" id="ARBA00004571"/>
    </source>
</evidence>
<proteinExistence type="inferred from homology"/>
<dbReference type="Pfam" id="PF07715">
    <property type="entry name" value="Plug"/>
    <property type="match status" value="1"/>
</dbReference>
<dbReference type="Proteomes" id="UP000823637">
    <property type="component" value="Unassembled WGS sequence"/>
</dbReference>
<dbReference type="Pfam" id="PF00593">
    <property type="entry name" value="TonB_dep_Rec_b-barrel"/>
    <property type="match status" value="1"/>
</dbReference>
<evidence type="ECO:0000256" key="2">
    <source>
        <dbReference type="ARBA" id="ARBA00022448"/>
    </source>
</evidence>
<sequence length="664" mass="75491">MILCVVCQQAKAGAGNTSVLDTVKVYDLEEFTFTPKRIRSEIVPYQHMDEQLLENMGCLSVADAVRYFSGVQLKDYGGVGGIKTLDIRSMGTNHMGVFYDGIQLNNAQNGQIDLGRFSLENMESVDLYNGQRGEPLQSAKDYGSAGTVYLRSKVPQFAKDETYHISAGIKGGSFGLINPSFYWQQKLSDSVSMSAGAEYTYATGRYKFRYTSYNPDGSLAYDTTAVRENADINAVRAEAGFFGKVKNGEWKAQVYNYYSERGLPGYIARNVFTHGQRQWDDAFFVQGSYKQTYFKRYSILANAKYAFDYTRYLNPDTTLQLVDNTYRQQEVYLSMAQSVKIFKFWDVSLSTDFQYNYLDASLRDFPYPSRYTGLVALATYFKFPNVKIQASVLGTFVHESVKANKAADDKAEFTPAVMVSVRPWATVPFDIRAFYKRVFRMPTFNDLYYTSIGSADLDPEYVNQYDVGISYQYLNSSGIFSGFDVQIDGYHNFVENKIVAIPASNPFRWQMKNYGKVSITGVDASMDFSFQWRRFWAANLRLVYGYQIAADLSYDKDSPYYGGQLPYTPWHSGSVIADISYKTLNLNYSFIYTGERYSSSANIPVNYVQPWYTHDLAISYGFAVKKVDMRVGVEVNNLLNQQYEVIVGYPMPGTNFKLTYKVSL</sequence>